<dbReference type="RefSeq" id="WP_163572581.1">
    <property type="nucleotide sequence ID" value="NZ_BAAANY010000008.1"/>
</dbReference>
<evidence type="ECO:0000313" key="3">
    <source>
        <dbReference type="EMBL" id="GAA1671227.1"/>
    </source>
</evidence>
<dbReference type="EMBL" id="BAAANY010000008">
    <property type="protein sequence ID" value="GAA1671227.1"/>
    <property type="molecule type" value="Genomic_DNA"/>
</dbReference>
<accession>A0ABN2GH50</accession>
<reference evidence="3 4" key="1">
    <citation type="journal article" date="2019" name="Int. J. Syst. Evol. Microbiol.">
        <title>The Global Catalogue of Microorganisms (GCM) 10K type strain sequencing project: providing services to taxonomists for standard genome sequencing and annotation.</title>
        <authorList>
            <consortium name="The Broad Institute Genomics Platform"/>
            <consortium name="The Broad Institute Genome Sequencing Center for Infectious Disease"/>
            <person name="Wu L."/>
            <person name="Ma J."/>
        </authorList>
    </citation>
    <scope>NUCLEOTIDE SEQUENCE [LARGE SCALE GENOMIC DNA]</scope>
    <source>
        <strain evidence="3 4">JCM 14718</strain>
    </source>
</reference>
<evidence type="ECO:0000313" key="4">
    <source>
        <dbReference type="Proteomes" id="UP001500618"/>
    </source>
</evidence>
<dbReference type="Proteomes" id="UP001500618">
    <property type="component" value="Unassembled WGS sequence"/>
</dbReference>
<gene>
    <name evidence="3" type="ORF">GCM10009765_20830</name>
</gene>
<evidence type="ECO:0000259" key="2">
    <source>
        <dbReference type="Pfam" id="PF08327"/>
    </source>
</evidence>
<comment type="caution">
    <text evidence="3">The sequence shown here is derived from an EMBL/GenBank/DDBJ whole genome shotgun (WGS) entry which is preliminary data.</text>
</comment>
<protein>
    <recommendedName>
        <fullName evidence="2">Activator of Hsp90 ATPase homologue 1/2-like C-terminal domain-containing protein</fullName>
    </recommendedName>
</protein>
<dbReference type="SUPFAM" id="SSF55961">
    <property type="entry name" value="Bet v1-like"/>
    <property type="match status" value="1"/>
</dbReference>
<organism evidence="3 4">
    <name type="scientific">Fodinicola feengrottensis</name>
    <dbReference type="NCBI Taxonomy" id="435914"/>
    <lineage>
        <taxon>Bacteria</taxon>
        <taxon>Bacillati</taxon>
        <taxon>Actinomycetota</taxon>
        <taxon>Actinomycetes</taxon>
        <taxon>Mycobacteriales</taxon>
        <taxon>Fodinicola</taxon>
    </lineage>
</organism>
<comment type="similarity">
    <text evidence="1">Belongs to the AHA1 family.</text>
</comment>
<dbReference type="InterPro" id="IPR023393">
    <property type="entry name" value="START-like_dom_sf"/>
</dbReference>
<name>A0ABN2GH50_9ACTN</name>
<proteinExistence type="inferred from homology"/>
<dbReference type="Pfam" id="PF08327">
    <property type="entry name" value="AHSA1"/>
    <property type="match status" value="1"/>
</dbReference>
<sequence>MATEDGTYVQVEGRPAVRFRRNLRHPAAKVWAAISEPSELKHWFPAAVTIEPQQGGTITFGDDPNVPDRKGEILVYEPPRRLAFTWGASELRFEIEPDGDQRCWLTLIDVLENTDTAARNAAGWHVCLAELDKAINGEPGGGPHADTAERWHPLYEAYVAGGMPSGAPIPGL</sequence>
<dbReference type="CDD" id="cd08899">
    <property type="entry name" value="SRPBCC_CalC_Aha1-like_6"/>
    <property type="match status" value="1"/>
</dbReference>
<feature type="domain" description="Activator of Hsp90 ATPase homologue 1/2-like C-terminal" evidence="2">
    <location>
        <begin position="25"/>
        <end position="134"/>
    </location>
</feature>
<dbReference type="Gene3D" id="3.30.530.20">
    <property type="match status" value="1"/>
</dbReference>
<dbReference type="InterPro" id="IPR013538">
    <property type="entry name" value="ASHA1/2-like_C"/>
</dbReference>
<evidence type="ECO:0000256" key="1">
    <source>
        <dbReference type="ARBA" id="ARBA00006817"/>
    </source>
</evidence>
<keyword evidence="4" id="KW-1185">Reference proteome</keyword>